<organism evidence="2 3">
    <name type="scientific">Carboxydothermus pertinax</name>
    <dbReference type="NCBI Taxonomy" id="870242"/>
    <lineage>
        <taxon>Bacteria</taxon>
        <taxon>Bacillati</taxon>
        <taxon>Bacillota</taxon>
        <taxon>Clostridia</taxon>
        <taxon>Thermoanaerobacterales</taxon>
        <taxon>Thermoanaerobacteraceae</taxon>
        <taxon>Carboxydothermus</taxon>
    </lineage>
</organism>
<dbReference type="PANTHER" id="PTHR42692:SF1">
    <property type="entry name" value="NUCLEOTIDE PYROPHOSPHOHYDROLASE"/>
    <property type="match status" value="1"/>
</dbReference>
<comment type="caution">
    <text evidence="2">The sequence shown here is derived from an EMBL/GenBank/DDBJ whole genome shotgun (WGS) entry which is preliminary data.</text>
</comment>
<evidence type="ECO:0000259" key="1">
    <source>
        <dbReference type="Pfam" id="PF03819"/>
    </source>
</evidence>
<dbReference type="STRING" id="870242.cpu_24660"/>
<dbReference type="InterPro" id="IPR047046">
    <property type="entry name" value="YpjD/YvdC"/>
</dbReference>
<dbReference type="Gene3D" id="1.10.287.1080">
    <property type="entry name" value="MazG-like"/>
    <property type="match status" value="1"/>
</dbReference>
<dbReference type="CDD" id="cd11531">
    <property type="entry name" value="NTP-PPase_BsYpjD"/>
    <property type="match status" value="1"/>
</dbReference>
<evidence type="ECO:0000313" key="2">
    <source>
        <dbReference type="EMBL" id="GAV23956.1"/>
    </source>
</evidence>
<dbReference type="EMBL" id="BDJK01000062">
    <property type="protein sequence ID" value="GAV23956.1"/>
    <property type="molecule type" value="Genomic_DNA"/>
</dbReference>
<accession>A0A1L8CYD7</accession>
<dbReference type="Proteomes" id="UP000187485">
    <property type="component" value="Unassembled WGS sequence"/>
</dbReference>
<keyword evidence="3" id="KW-1185">Reference proteome</keyword>
<dbReference type="RefSeq" id="WP_075860351.1">
    <property type="nucleotide sequence ID" value="NZ_BDJK01000062.1"/>
</dbReference>
<evidence type="ECO:0000313" key="3">
    <source>
        <dbReference type="Proteomes" id="UP000187485"/>
    </source>
</evidence>
<dbReference type="PANTHER" id="PTHR42692">
    <property type="entry name" value="NUCLEOTIDE PYROPHOSPHOHYDROLASE"/>
    <property type="match status" value="1"/>
</dbReference>
<dbReference type="Pfam" id="PF03819">
    <property type="entry name" value="MazG"/>
    <property type="match status" value="1"/>
</dbReference>
<dbReference type="SUPFAM" id="SSF101386">
    <property type="entry name" value="all-alpha NTP pyrophosphatases"/>
    <property type="match status" value="1"/>
</dbReference>
<dbReference type="InterPro" id="IPR012359">
    <property type="entry name" value="MazG-related_YpjD"/>
</dbReference>
<sequence length="106" mass="12366">MDLKEVQELTDKWVSQFKEGYFPPMSLVVRLAEEVGELAREVNHRFGEKKKKPGELSGSIEEELGDILFIIACFANSLGYDLSEIFKATMAKYYKRDLNRWTKREE</sequence>
<keyword evidence="2" id="KW-0378">Hydrolase</keyword>
<proteinExistence type="predicted"/>
<reference evidence="3" key="1">
    <citation type="submission" date="2016-12" db="EMBL/GenBank/DDBJ databases">
        <title>Draft Genome Sequences od Carboxydothermus pertinax and islandicus, Hydrogenogenic Carboxydotrophic Bacteria.</title>
        <authorList>
            <person name="Fukuyama Y."/>
            <person name="Ohmae K."/>
            <person name="Yoneda Y."/>
            <person name="Yoshida T."/>
            <person name="Sako Y."/>
        </authorList>
    </citation>
    <scope>NUCLEOTIDE SEQUENCE [LARGE SCALE GENOMIC DNA]</scope>
    <source>
        <strain evidence="3">Ug1</strain>
    </source>
</reference>
<name>A0A1L8CYD7_9THEO</name>
<dbReference type="GO" id="GO:0016787">
    <property type="term" value="F:hydrolase activity"/>
    <property type="evidence" value="ECO:0007669"/>
    <property type="project" value="UniProtKB-KW"/>
</dbReference>
<gene>
    <name evidence="2" type="ORF">cpu_24660</name>
</gene>
<feature type="domain" description="NTP pyrophosphohydrolase MazG-like" evidence="1">
    <location>
        <begin position="24"/>
        <end position="100"/>
    </location>
</feature>
<protein>
    <submittedName>
        <fullName evidence="2">Nucleotide pyrophosphohydrolase</fullName>
    </submittedName>
</protein>
<dbReference type="AlphaFoldDB" id="A0A1L8CYD7"/>
<dbReference type="InterPro" id="IPR004518">
    <property type="entry name" value="MazG-like_dom"/>
</dbReference>
<dbReference type="OrthoDB" id="9807397at2"/>
<dbReference type="PIRSF" id="PIRSF029904">
    <property type="entry name" value="UCP029904_pph"/>
    <property type="match status" value="1"/>
</dbReference>